<evidence type="ECO:0000313" key="1">
    <source>
        <dbReference type="EMBL" id="AWN81716.1"/>
    </source>
</evidence>
<dbReference type="Proteomes" id="UP000245872">
    <property type="component" value="Chromosome"/>
</dbReference>
<dbReference type="KEGG" id="cher:DK880_00388"/>
<organism evidence="1 2">
    <name type="scientific">Candidatus Cardinium hertigii</name>
    <dbReference type="NCBI Taxonomy" id="247481"/>
    <lineage>
        <taxon>Bacteria</taxon>
        <taxon>Pseudomonadati</taxon>
        <taxon>Bacteroidota</taxon>
        <taxon>Cytophagia</taxon>
        <taxon>Cytophagales</taxon>
        <taxon>Amoebophilaceae</taxon>
        <taxon>Candidatus Cardinium</taxon>
    </lineage>
</organism>
<protein>
    <submittedName>
        <fullName evidence="1">Uncharacterized protein</fullName>
    </submittedName>
</protein>
<gene>
    <name evidence="1" type="ORF">DK880_00388</name>
</gene>
<keyword evidence="2" id="KW-1185">Reference proteome</keyword>
<dbReference type="EMBL" id="CP029619">
    <property type="protein sequence ID" value="AWN81716.1"/>
    <property type="molecule type" value="Genomic_DNA"/>
</dbReference>
<dbReference type="AlphaFoldDB" id="A0A2Z3LD08"/>
<accession>A0A2Z3LD08</accession>
<proteinExistence type="predicted"/>
<name>A0A2Z3LD08_9BACT</name>
<reference evidence="1 2" key="1">
    <citation type="submission" date="2018-05" db="EMBL/GenBank/DDBJ databases">
        <title>Candidatus Cardinium hertigii Genome Assembly.</title>
        <authorList>
            <person name="Showmaker K.C."/>
            <person name="Walden K.O."/>
            <person name="Fields C.J."/>
            <person name="Lambert K.N."/>
            <person name="Hudson M.E."/>
        </authorList>
    </citation>
    <scope>NUCLEOTIDE SEQUENCE [LARGE SCALE GENOMIC DNA]</scope>
    <source>
        <strain evidence="2">cHgTN10</strain>
    </source>
</reference>
<sequence length="103" mass="11125">MQKKEPSIPVIGLLHRFQAKIANMPVITPINAVQELQRNPKSAKTKGAVTIGTYKAIASINNANKSLQQKANNIAHKPTTIEVSLANQIGLVFSIKRASHCNG</sequence>
<evidence type="ECO:0000313" key="2">
    <source>
        <dbReference type="Proteomes" id="UP000245872"/>
    </source>
</evidence>